<sequence length="860" mass="92886">MATVETVTRKRTSNTTTQNSAVNASPLFENLRLGVPWVLLSACAVWVFHHPSDSTDVEQGGALGWCLTTIVVCSLVHWIGAFAGTSGPVAASREIGTRPRAVSIAGLSLVGLIAWVGIAAWRQRHVAVPALDETALSVFGGDWRSASNELWVWVTGGVWCWTLVGCLRSRDDAGSLSVWWMGCLGLVVAGGALMAAHSLHQVYVSLPQTLREYQADPDRVLAAVGIHAPAGSNARMIFENRLRDGGPTATFALANTLAGFLCVAWVLVWASLLRSFPQTSPTLANRLGWKNAEAKSSGDGPSSDTDRGSAPAEDSIWSRWHWIGLLLVSAILFWGLWKTQSRAGMLSAWIIGALLLVDQFARGSAGRRWVTGVALAVTVAIVSLPIWTPFLVGSNVLQKLPESVRFRYQYWEATSRMLGESPWLGAGPGNYQMAYHRFRVPESHEIVADPHHFLVETLGAAGWPAGALLVLLLLVLLWRWWNGDRQNRLGSVAPHLVAGEAFTPRWGIPLGAGLGWLAVWVFGVQLGMLPDFDAQLIAFPVACFVGWLWWFPMTRSGVFGSTDEVVRLAAFAGMAGLIHLSFSGGWTVPGMAIVLWLLAAIVWVASGETLGGNRESSESAIDKSGSTTLLRWGTPAVMSLLAAMMWWTAYEPVAKTRELMTLAQVQLRRGSIPAAMGLCEEAMSADPFAFDPAMFRLHVQQQQFLRSAASAGGRPMSVARSIGGDGSSTDDALTEAVRRAGNDPAKLQAIGEMVLHRFQVAGDQTDLDRAAEIYQRCHQLSPTHQGMAAQLAVIEEARGDSAEEARRLAELAVELSEAGGVVTRQLDLQTVLLVEPLGRTATAEPKVKFADEAMRALLSD</sequence>
<dbReference type="PANTHER" id="PTHR37422:SF13">
    <property type="entry name" value="LIPOPOLYSACCHARIDE BIOSYNTHESIS PROTEIN PA4999-RELATED"/>
    <property type="match status" value="1"/>
</dbReference>
<evidence type="ECO:0000256" key="2">
    <source>
        <dbReference type="ARBA" id="ARBA00022692"/>
    </source>
</evidence>
<keyword evidence="8" id="KW-1185">Reference proteome</keyword>
<dbReference type="Pfam" id="PF04932">
    <property type="entry name" value="Wzy_C"/>
    <property type="match status" value="1"/>
</dbReference>
<protein>
    <submittedName>
        <fullName evidence="7">O-antigen ligase family protein</fullName>
    </submittedName>
</protein>
<evidence type="ECO:0000256" key="3">
    <source>
        <dbReference type="ARBA" id="ARBA00022989"/>
    </source>
</evidence>
<comment type="caution">
    <text evidence="7">The sequence shown here is derived from an EMBL/GenBank/DDBJ whole genome shotgun (WGS) entry which is preliminary data.</text>
</comment>
<feature type="transmembrane region" description="Helical" evidence="5">
    <location>
        <begin position="373"/>
        <end position="392"/>
    </location>
</feature>
<keyword evidence="2 5" id="KW-0812">Transmembrane</keyword>
<name>A0ABS8NCM2_9BACT</name>
<evidence type="ECO:0000313" key="7">
    <source>
        <dbReference type="EMBL" id="MCC9641288.1"/>
    </source>
</evidence>
<comment type="subcellular location">
    <subcellularLocation>
        <location evidence="1">Membrane</location>
        <topology evidence="1">Multi-pass membrane protein</topology>
    </subcellularLocation>
</comment>
<feature type="transmembrane region" description="Helical" evidence="5">
    <location>
        <begin position="179"/>
        <end position="199"/>
    </location>
</feature>
<keyword evidence="4 5" id="KW-0472">Membrane</keyword>
<dbReference type="SUPFAM" id="SSF48452">
    <property type="entry name" value="TPR-like"/>
    <property type="match status" value="1"/>
</dbReference>
<feature type="transmembrane region" description="Helical" evidence="5">
    <location>
        <begin position="150"/>
        <end position="167"/>
    </location>
</feature>
<feature type="transmembrane region" description="Helical" evidence="5">
    <location>
        <begin position="320"/>
        <end position="337"/>
    </location>
</feature>
<feature type="transmembrane region" description="Helical" evidence="5">
    <location>
        <begin position="101"/>
        <end position="121"/>
    </location>
</feature>
<feature type="transmembrane region" description="Helical" evidence="5">
    <location>
        <begin position="62"/>
        <end position="80"/>
    </location>
</feature>
<feature type="transmembrane region" description="Helical" evidence="5">
    <location>
        <begin position="565"/>
        <end position="582"/>
    </location>
</feature>
<dbReference type="Proteomes" id="UP001430306">
    <property type="component" value="Unassembled WGS sequence"/>
</dbReference>
<evidence type="ECO:0000259" key="6">
    <source>
        <dbReference type="Pfam" id="PF04932"/>
    </source>
</evidence>
<proteinExistence type="predicted"/>
<dbReference type="InterPro" id="IPR007016">
    <property type="entry name" value="O-antigen_ligase-rel_domated"/>
</dbReference>
<evidence type="ECO:0000256" key="4">
    <source>
        <dbReference type="ARBA" id="ARBA00023136"/>
    </source>
</evidence>
<feature type="domain" description="O-antigen ligase-related" evidence="6">
    <location>
        <begin position="328"/>
        <end position="470"/>
    </location>
</feature>
<keyword evidence="3 5" id="KW-1133">Transmembrane helix</keyword>
<feature type="transmembrane region" description="Helical" evidence="5">
    <location>
        <begin position="506"/>
        <end position="528"/>
    </location>
</feature>
<feature type="transmembrane region" description="Helical" evidence="5">
    <location>
        <begin position="33"/>
        <end position="50"/>
    </location>
</feature>
<dbReference type="PANTHER" id="PTHR37422">
    <property type="entry name" value="TEICHURONIC ACID BIOSYNTHESIS PROTEIN TUAE"/>
    <property type="match status" value="1"/>
</dbReference>
<dbReference type="InterPro" id="IPR011990">
    <property type="entry name" value="TPR-like_helical_dom_sf"/>
</dbReference>
<gene>
    <name evidence="7" type="ORF">LOC71_03305</name>
</gene>
<feature type="transmembrane region" description="Helical" evidence="5">
    <location>
        <begin position="628"/>
        <end position="647"/>
    </location>
</feature>
<organism evidence="7 8">
    <name type="scientific">Rhodopirellula halodulae</name>
    <dbReference type="NCBI Taxonomy" id="2894198"/>
    <lineage>
        <taxon>Bacteria</taxon>
        <taxon>Pseudomonadati</taxon>
        <taxon>Planctomycetota</taxon>
        <taxon>Planctomycetia</taxon>
        <taxon>Pirellulales</taxon>
        <taxon>Pirellulaceae</taxon>
        <taxon>Rhodopirellula</taxon>
    </lineage>
</organism>
<feature type="transmembrane region" description="Helical" evidence="5">
    <location>
        <begin position="251"/>
        <end position="273"/>
    </location>
</feature>
<reference evidence="7" key="1">
    <citation type="submission" date="2021-11" db="EMBL/GenBank/DDBJ databases">
        <title>Genome sequence.</title>
        <authorList>
            <person name="Sun Q."/>
        </authorList>
    </citation>
    <scope>NUCLEOTIDE SEQUENCE</scope>
    <source>
        <strain evidence="7">JC740</strain>
    </source>
</reference>
<feature type="transmembrane region" description="Helical" evidence="5">
    <location>
        <begin position="534"/>
        <end position="553"/>
    </location>
</feature>
<evidence type="ECO:0000256" key="1">
    <source>
        <dbReference type="ARBA" id="ARBA00004141"/>
    </source>
</evidence>
<dbReference type="RefSeq" id="WP_230271315.1">
    <property type="nucleotide sequence ID" value="NZ_JAJKFW010000006.1"/>
</dbReference>
<accession>A0ABS8NCM2</accession>
<dbReference type="GO" id="GO:0016874">
    <property type="term" value="F:ligase activity"/>
    <property type="evidence" value="ECO:0007669"/>
    <property type="project" value="UniProtKB-KW"/>
</dbReference>
<evidence type="ECO:0000313" key="8">
    <source>
        <dbReference type="Proteomes" id="UP001430306"/>
    </source>
</evidence>
<dbReference type="EMBL" id="JAJKFW010000006">
    <property type="protein sequence ID" value="MCC9641288.1"/>
    <property type="molecule type" value="Genomic_DNA"/>
</dbReference>
<feature type="transmembrane region" description="Helical" evidence="5">
    <location>
        <begin position="461"/>
        <end position="481"/>
    </location>
</feature>
<dbReference type="Gene3D" id="1.25.40.10">
    <property type="entry name" value="Tetratricopeptide repeat domain"/>
    <property type="match status" value="1"/>
</dbReference>
<keyword evidence="7" id="KW-0436">Ligase</keyword>
<evidence type="ECO:0000256" key="5">
    <source>
        <dbReference type="SAM" id="Phobius"/>
    </source>
</evidence>
<dbReference type="InterPro" id="IPR051533">
    <property type="entry name" value="WaaL-like"/>
</dbReference>
<feature type="transmembrane region" description="Helical" evidence="5">
    <location>
        <begin position="588"/>
        <end position="607"/>
    </location>
</feature>